<reference evidence="5" key="1">
    <citation type="journal article" date="2019" name="Int. J. Syst. Evol. Microbiol.">
        <title>The Global Catalogue of Microorganisms (GCM) 10K type strain sequencing project: providing services to taxonomists for standard genome sequencing and annotation.</title>
        <authorList>
            <consortium name="The Broad Institute Genomics Platform"/>
            <consortium name="The Broad Institute Genome Sequencing Center for Infectious Disease"/>
            <person name="Wu L."/>
            <person name="Ma J."/>
        </authorList>
    </citation>
    <scope>NUCLEOTIDE SEQUENCE [LARGE SCALE GENOMIC DNA]</scope>
    <source>
        <strain evidence="5">CECT 7649</strain>
    </source>
</reference>
<dbReference type="PANTHER" id="PTHR46401:SF2">
    <property type="entry name" value="GLYCOSYLTRANSFERASE WBBK-RELATED"/>
    <property type="match status" value="1"/>
</dbReference>
<keyword evidence="5" id="KW-1185">Reference proteome</keyword>
<protein>
    <submittedName>
        <fullName evidence="4">Glycosyltransferase family 4 protein</fullName>
    </submittedName>
</protein>
<dbReference type="PANTHER" id="PTHR46401">
    <property type="entry name" value="GLYCOSYLTRANSFERASE WBBK-RELATED"/>
    <property type="match status" value="1"/>
</dbReference>
<organism evidence="4 5">
    <name type="scientific">Flavobacterium myungsuense</name>
    <dbReference type="NCBI Taxonomy" id="651823"/>
    <lineage>
        <taxon>Bacteria</taxon>
        <taxon>Pseudomonadati</taxon>
        <taxon>Bacteroidota</taxon>
        <taxon>Flavobacteriia</taxon>
        <taxon>Flavobacteriales</taxon>
        <taxon>Flavobacteriaceae</taxon>
        <taxon>Flavobacterium</taxon>
    </lineage>
</organism>
<dbReference type="Pfam" id="PF13439">
    <property type="entry name" value="Glyco_transf_4"/>
    <property type="match status" value="1"/>
</dbReference>
<name>A0ABW3IZY9_9FLAO</name>
<accession>A0ABW3IZY9</accession>
<proteinExistence type="predicted"/>
<evidence type="ECO:0000313" key="5">
    <source>
        <dbReference type="Proteomes" id="UP001597051"/>
    </source>
</evidence>
<evidence type="ECO:0000259" key="3">
    <source>
        <dbReference type="Pfam" id="PF13439"/>
    </source>
</evidence>
<evidence type="ECO:0000259" key="2">
    <source>
        <dbReference type="Pfam" id="PF00534"/>
    </source>
</evidence>
<dbReference type="SUPFAM" id="SSF53756">
    <property type="entry name" value="UDP-Glycosyltransferase/glycogen phosphorylase"/>
    <property type="match status" value="1"/>
</dbReference>
<feature type="domain" description="Glycosyltransferase subfamily 4-like N-terminal" evidence="3">
    <location>
        <begin position="79"/>
        <end position="182"/>
    </location>
</feature>
<dbReference type="RefSeq" id="WP_379753685.1">
    <property type="nucleotide sequence ID" value="NZ_JBHSYB010000008.1"/>
</dbReference>
<keyword evidence="1" id="KW-0808">Transferase</keyword>
<dbReference type="InterPro" id="IPR028098">
    <property type="entry name" value="Glyco_trans_4-like_N"/>
</dbReference>
<comment type="caution">
    <text evidence="4">The sequence shown here is derived from an EMBL/GenBank/DDBJ whole genome shotgun (WGS) entry which is preliminary data.</text>
</comment>
<dbReference type="InterPro" id="IPR001296">
    <property type="entry name" value="Glyco_trans_1"/>
</dbReference>
<dbReference type="Proteomes" id="UP001597051">
    <property type="component" value="Unassembled WGS sequence"/>
</dbReference>
<feature type="domain" description="Glycosyl transferase family 1" evidence="2">
    <location>
        <begin position="193"/>
        <end position="346"/>
    </location>
</feature>
<sequence>MKIILDPQIFNEQRFGGISRYFTELFLVFNKEDDIDIECPIFFSDNLHLKEAGLFQTKENKFFKSKWCPKFIRKKFLKKKKLSNINTTIKVLKESNFDLFIPTYFDPYFLEYLQDKPFVLTVYDMIHELFPQHYLGENQKTIINKKLLMEKATKIIAISESTKNDIIKLYPHIDAFKIEVVYLSHSIKVNHKPTLNLPKDYILFVGNRNVYKNFIFFLKAVASLLHSNSNLFVVCAGGNKIQSEERKLIQELKLTKQVIQNNFEDYELATYYSNAKCFVFASEYEGFGIPVLESMACGCPVVLANHSSFPEVAGDAGVYFELHNAIDLKQKVESLLTNEKLRKDYILKGLIQVQKFNWEKTAMECKKVYQKAIVKC</sequence>
<dbReference type="Pfam" id="PF00534">
    <property type="entry name" value="Glycos_transf_1"/>
    <property type="match status" value="1"/>
</dbReference>
<gene>
    <name evidence="4" type="ORF">ACFQ0S_02940</name>
</gene>
<evidence type="ECO:0000313" key="4">
    <source>
        <dbReference type="EMBL" id="MFD0983425.1"/>
    </source>
</evidence>
<dbReference type="EMBL" id="JBHTIZ010000007">
    <property type="protein sequence ID" value="MFD0983425.1"/>
    <property type="molecule type" value="Genomic_DNA"/>
</dbReference>
<dbReference type="Gene3D" id="3.40.50.2000">
    <property type="entry name" value="Glycogen Phosphorylase B"/>
    <property type="match status" value="2"/>
</dbReference>
<evidence type="ECO:0000256" key="1">
    <source>
        <dbReference type="ARBA" id="ARBA00022679"/>
    </source>
</evidence>
<dbReference type="CDD" id="cd03809">
    <property type="entry name" value="GT4_MtfB-like"/>
    <property type="match status" value="1"/>
</dbReference>